<sequence length="323" mass="34178">MKAAIVKEKGTNPVVGQYEAPVATEGQVLINVSAAALSRVSKYRSMGMHYSSAAHFPLVAGIDGVGTLQDGSRVYFVLPTPPFGSLAEQAIVNEKFTIRLPDGIDDRTAAAIANPASSSWAALLFRARFKAGQTVLINGATGVSGSLAVQIAKALGAHKVIVTGRDEAKLRALQADEAVAFNMTVDNGAKRFESALMPAIAEGVDVVLDYLWGDSAVAIMLALAKSNTERVTRFVTIGTSSGQEDIVLPSAILRSSAIELVGSGDKSVSKVDMLSAIKESFELAARGKLRIDTKEYALEDIEEAWNAPLMPRPVVRMSDTDGK</sequence>
<dbReference type="SUPFAM" id="SSF50129">
    <property type="entry name" value="GroES-like"/>
    <property type="match status" value="1"/>
</dbReference>
<protein>
    <submittedName>
        <fullName evidence="2">Alcohol dehydrogenase zinc-binding domain protein</fullName>
    </submittedName>
</protein>
<dbReference type="STRING" id="717606.PaecuDRAFT_2290"/>
<evidence type="ECO:0000313" key="2">
    <source>
        <dbReference type="EMBL" id="EFM11037.1"/>
    </source>
</evidence>
<dbReference type="PANTHER" id="PTHR43677:SF11">
    <property type="entry name" value="ZINC-CONTAINING ALCOHOL DEHYDROGENASE"/>
    <property type="match status" value="1"/>
</dbReference>
<organism evidence="2 3">
    <name type="scientific">Paenibacillus curdlanolyticus YK9</name>
    <dbReference type="NCBI Taxonomy" id="717606"/>
    <lineage>
        <taxon>Bacteria</taxon>
        <taxon>Bacillati</taxon>
        <taxon>Bacillota</taxon>
        <taxon>Bacilli</taxon>
        <taxon>Bacillales</taxon>
        <taxon>Paenibacillaceae</taxon>
        <taxon>Paenibacillus</taxon>
    </lineage>
</organism>
<dbReference type="InterPro" id="IPR011032">
    <property type="entry name" value="GroES-like_sf"/>
</dbReference>
<dbReference type="EMBL" id="AEDD01000005">
    <property type="protein sequence ID" value="EFM11037.1"/>
    <property type="molecule type" value="Genomic_DNA"/>
</dbReference>
<dbReference type="SUPFAM" id="SSF51735">
    <property type="entry name" value="NAD(P)-binding Rossmann-fold domains"/>
    <property type="match status" value="1"/>
</dbReference>
<dbReference type="SMART" id="SM00829">
    <property type="entry name" value="PKS_ER"/>
    <property type="match status" value="1"/>
</dbReference>
<evidence type="ECO:0000259" key="1">
    <source>
        <dbReference type="SMART" id="SM00829"/>
    </source>
</evidence>
<dbReference type="InterPro" id="IPR051397">
    <property type="entry name" value="Zn-ADH-like_protein"/>
</dbReference>
<dbReference type="InterPro" id="IPR013149">
    <property type="entry name" value="ADH-like_C"/>
</dbReference>
<keyword evidence="3" id="KW-1185">Reference proteome</keyword>
<dbReference type="Proteomes" id="UP000005387">
    <property type="component" value="Unassembled WGS sequence"/>
</dbReference>
<evidence type="ECO:0000313" key="3">
    <source>
        <dbReference type="Proteomes" id="UP000005387"/>
    </source>
</evidence>
<name>E0I9F3_9BACL</name>
<feature type="domain" description="Enoyl reductase (ER)" evidence="1">
    <location>
        <begin position="10"/>
        <end position="291"/>
    </location>
</feature>
<dbReference type="eggNOG" id="COG0604">
    <property type="taxonomic scope" value="Bacteria"/>
</dbReference>
<dbReference type="GO" id="GO:0016491">
    <property type="term" value="F:oxidoreductase activity"/>
    <property type="evidence" value="ECO:0007669"/>
    <property type="project" value="InterPro"/>
</dbReference>
<dbReference type="Pfam" id="PF00107">
    <property type="entry name" value="ADH_zinc_N"/>
    <property type="match status" value="1"/>
</dbReference>
<dbReference type="Gene3D" id="3.90.180.10">
    <property type="entry name" value="Medium-chain alcohol dehydrogenases, catalytic domain"/>
    <property type="match status" value="1"/>
</dbReference>
<dbReference type="InterPro" id="IPR036291">
    <property type="entry name" value="NAD(P)-bd_dom_sf"/>
</dbReference>
<accession>E0I9F3</accession>
<dbReference type="Gene3D" id="3.40.50.720">
    <property type="entry name" value="NAD(P)-binding Rossmann-like Domain"/>
    <property type="match status" value="1"/>
</dbReference>
<proteinExistence type="predicted"/>
<dbReference type="AlphaFoldDB" id="E0I9F3"/>
<dbReference type="PANTHER" id="PTHR43677">
    <property type="entry name" value="SHORT-CHAIN DEHYDROGENASE/REDUCTASE"/>
    <property type="match status" value="1"/>
</dbReference>
<reference evidence="2 3" key="1">
    <citation type="submission" date="2010-07" db="EMBL/GenBank/DDBJ databases">
        <title>The draft genome of Paenibacillus curdlanolyticus YK9.</title>
        <authorList>
            <consortium name="US DOE Joint Genome Institute (JGI-PGF)"/>
            <person name="Lucas S."/>
            <person name="Copeland A."/>
            <person name="Lapidus A."/>
            <person name="Cheng J.-F."/>
            <person name="Bruce D."/>
            <person name="Goodwin L."/>
            <person name="Pitluck S."/>
            <person name="Land M.L."/>
            <person name="Hauser L."/>
            <person name="Chang Y.-J."/>
            <person name="Jeffries C."/>
            <person name="Anderson I.J."/>
            <person name="Johnson E."/>
            <person name="Loganathan U."/>
            <person name="Mulhopadhyay B."/>
            <person name="Kyrpides N."/>
            <person name="Woyke T.J."/>
        </authorList>
    </citation>
    <scope>NUCLEOTIDE SEQUENCE [LARGE SCALE GENOMIC DNA]</scope>
    <source>
        <strain evidence="2 3">YK9</strain>
    </source>
</reference>
<dbReference type="RefSeq" id="WP_006038286.1">
    <property type="nucleotide sequence ID" value="NZ_AEDD01000005.1"/>
</dbReference>
<dbReference type="OrthoDB" id="9787435at2"/>
<dbReference type="InterPro" id="IPR020843">
    <property type="entry name" value="ER"/>
</dbReference>
<gene>
    <name evidence="2" type="ORF">PaecuDRAFT_2290</name>
</gene>